<name>A0A804MT45_MAIZE</name>
<evidence type="ECO:0000313" key="3">
    <source>
        <dbReference type="Proteomes" id="UP000007305"/>
    </source>
</evidence>
<keyword evidence="3" id="KW-1185">Reference proteome</keyword>
<proteinExistence type="predicted"/>
<sequence>MVVTRSASSTSFTATSPPLRPAAVRLSPSSVECTVRSSPSSATMASTSIRSQLTPPSACPNQCEGGDWSLAPTVVSVF</sequence>
<organism evidence="2 3">
    <name type="scientific">Zea mays</name>
    <name type="common">Maize</name>
    <dbReference type="NCBI Taxonomy" id="4577"/>
    <lineage>
        <taxon>Eukaryota</taxon>
        <taxon>Viridiplantae</taxon>
        <taxon>Streptophyta</taxon>
        <taxon>Embryophyta</taxon>
        <taxon>Tracheophyta</taxon>
        <taxon>Spermatophyta</taxon>
        <taxon>Magnoliopsida</taxon>
        <taxon>Liliopsida</taxon>
        <taxon>Poales</taxon>
        <taxon>Poaceae</taxon>
        <taxon>PACMAD clade</taxon>
        <taxon>Panicoideae</taxon>
        <taxon>Andropogonodae</taxon>
        <taxon>Andropogoneae</taxon>
        <taxon>Tripsacinae</taxon>
        <taxon>Zea</taxon>
    </lineage>
</organism>
<reference evidence="2" key="3">
    <citation type="submission" date="2021-05" db="UniProtKB">
        <authorList>
            <consortium name="EnsemblPlants"/>
        </authorList>
    </citation>
    <scope>IDENTIFICATION</scope>
    <source>
        <strain evidence="2">cv. B73</strain>
    </source>
</reference>
<dbReference type="AlphaFoldDB" id="A0A804MT45"/>
<evidence type="ECO:0000256" key="1">
    <source>
        <dbReference type="SAM" id="MobiDB-lite"/>
    </source>
</evidence>
<reference evidence="2" key="2">
    <citation type="submission" date="2019-07" db="EMBL/GenBank/DDBJ databases">
        <authorList>
            <person name="Seetharam A."/>
            <person name="Woodhouse M."/>
            <person name="Cannon E."/>
        </authorList>
    </citation>
    <scope>NUCLEOTIDE SEQUENCE [LARGE SCALE GENOMIC DNA]</scope>
    <source>
        <strain evidence="2">cv. B73</strain>
    </source>
</reference>
<dbReference type="InParanoid" id="A0A804MT45"/>
<reference evidence="3" key="1">
    <citation type="submission" date="2015-12" db="EMBL/GenBank/DDBJ databases">
        <title>Update maize B73 reference genome by single molecule sequencing technologies.</title>
        <authorList>
            <consortium name="Maize Genome Sequencing Project"/>
            <person name="Ware D."/>
        </authorList>
    </citation>
    <scope>NUCLEOTIDE SEQUENCE [LARGE SCALE GENOMIC DNA]</scope>
    <source>
        <strain evidence="3">cv. B73</strain>
    </source>
</reference>
<dbReference type="Proteomes" id="UP000007305">
    <property type="component" value="Chromosome 2"/>
</dbReference>
<feature type="region of interest" description="Disordered" evidence="1">
    <location>
        <begin position="1"/>
        <end position="60"/>
    </location>
</feature>
<dbReference type="Gramene" id="Zm00001eb109550_T001">
    <property type="protein sequence ID" value="Zm00001eb109550_P001"/>
    <property type="gene ID" value="Zm00001eb109550"/>
</dbReference>
<feature type="compositionally biased region" description="Low complexity" evidence="1">
    <location>
        <begin position="37"/>
        <end position="48"/>
    </location>
</feature>
<accession>A0A804MT45</accession>
<evidence type="ECO:0000313" key="2">
    <source>
        <dbReference type="EnsemblPlants" id="Zm00001eb109550_P001"/>
    </source>
</evidence>
<dbReference type="EnsemblPlants" id="Zm00001eb109550_T001">
    <property type="protein sequence ID" value="Zm00001eb109550_P001"/>
    <property type="gene ID" value="Zm00001eb109550"/>
</dbReference>
<protein>
    <submittedName>
        <fullName evidence="2">Uncharacterized protein</fullName>
    </submittedName>
</protein>
<feature type="compositionally biased region" description="Low complexity" evidence="1">
    <location>
        <begin position="1"/>
        <end position="16"/>
    </location>
</feature>
<feature type="compositionally biased region" description="Polar residues" evidence="1">
    <location>
        <begin position="27"/>
        <end position="36"/>
    </location>
</feature>